<evidence type="ECO:0000259" key="1">
    <source>
        <dbReference type="Pfam" id="PF16804"/>
    </source>
</evidence>
<dbReference type="Gene3D" id="1.25.40.750">
    <property type="entry name" value="Domain of unknown function DUF5071"/>
    <property type="match status" value="1"/>
</dbReference>
<protein>
    <recommendedName>
        <fullName evidence="1">DUF5071 domain-containing protein</fullName>
    </recommendedName>
</protein>
<evidence type="ECO:0000313" key="2">
    <source>
        <dbReference type="EMBL" id="GKX28822.1"/>
    </source>
</evidence>
<dbReference type="EMBL" id="BRLB01000002">
    <property type="protein sequence ID" value="GKX28822.1"/>
    <property type="molecule type" value="Genomic_DNA"/>
</dbReference>
<dbReference type="Pfam" id="PF16804">
    <property type="entry name" value="DUF5071"/>
    <property type="match status" value="1"/>
</dbReference>
<sequence length="151" mass="17918">MNKSEANRLIDDLDWNATPEETENAMERLVNLDDDKLYLLLQPRYDKRYWYNAAIVISKIGYPRIESIIPGLLRWLQDMNWPGALKVVETLQKVDRNVLIYYIEQALTKAKATNDTLWITWIKEELIEPLEIGIEDFITKSNYRILQLSEW</sequence>
<proteinExistence type="predicted"/>
<gene>
    <name evidence="2" type="ORF">SH1V18_13020</name>
</gene>
<dbReference type="InterPro" id="IPR031837">
    <property type="entry name" value="DUF5071"/>
</dbReference>
<name>A0A9W5Y817_9FIRM</name>
<accession>A0A9W5Y817</accession>
<keyword evidence="3" id="KW-1185">Reference proteome</keyword>
<evidence type="ECO:0000313" key="3">
    <source>
        <dbReference type="Proteomes" id="UP001144256"/>
    </source>
</evidence>
<comment type="caution">
    <text evidence="2">The sequence shown here is derived from an EMBL/GenBank/DDBJ whole genome shotgun (WGS) entry which is preliminary data.</text>
</comment>
<dbReference type="RefSeq" id="WP_281813627.1">
    <property type="nucleotide sequence ID" value="NZ_BRLB01000002.1"/>
</dbReference>
<dbReference type="InterPro" id="IPR038692">
    <property type="entry name" value="Cthe_2751_sf"/>
</dbReference>
<dbReference type="Proteomes" id="UP001144256">
    <property type="component" value="Unassembled WGS sequence"/>
</dbReference>
<dbReference type="AlphaFoldDB" id="A0A9W5Y817"/>
<feature type="domain" description="DUF5071" evidence="1">
    <location>
        <begin position="60"/>
        <end position="133"/>
    </location>
</feature>
<organism evidence="2 3">
    <name type="scientific">Vallitalea longa</name>
    <dbReference type="NCBI Taxonomy" id="2936439"/>
    <lineage>
        <taxon>Bacteria</taxon>
        <taxon>Bacillati</taxon>
        <taxon>Bacillota</taxon>
        <taxon>Clostridia</taxon>
        <taxon>Lachnospirales</taxon>
        <taxon>Vallitaleaceae</taxon>
        <taxon>Vallitalea</taxon>
    </lineage>
</organism>
<reference evidence="2" key="1">
    <citation type="submission" date="2022-06" db="EMBL/GenBank/DDBJ databases">
        <title>Vallitalea longa sp. nov., an anaerobic bacterium isolated from marine sediment.</title>
        <authorList>
            <person name="Hirano S."/>
            <person name="Terahara T."/>
            <person name="Mori K."/>
            <person name="Hamada M."/>
            <person name="Matsumoto R."/>
            <person name="Kobayashi T."/>
        </authorList>
    </citation>
    <scope>NUCLEOTIDE SEQUENCE</scope>
    <source>
        <strain evidence="2">SH18-1</strain>
    </source>
</reference>